<accession>A0A941ELZ6</accession>
<proteinExistence type="predicted"/>
<dbReference type="AlphaFoldDB" id="A0A941ELZ6"/>
<sequence>MRGAQLAALLEQAPAGVPEALDLVSGFDDLLEHGLARIGQGRAGALAAIAGALEGTPLGSPAHEAVAKLSAGSVSREHLVTLAGARAALLGAAHDALLEHCDAALERTRGAWNQSPSAAVGTGPGEAVQAWLQELAVTGWRGLDQGHVDGADRLVEALLADPGGRRLAVLLDGLAAELRASVPIGPAACVPTRRWADLWSRAMLLARQATNGAGDTEPVTGRLLPLGVDVLEHGTAVQVLVYGVLETPTGTPRLVRTGVTAAKTDTISGPAVWRLLTAFPLLLTALAQQRSLELRDVALTADGRLLWDEARAALGEVADPFATARVLLPGVLAPAAAPLDRHPVALNEPVLVEGYKTAGGSWTVDGRNLRIEVDRLPATGPLTPALLKASTACIGVLRHDGSGWLLRPLAVQAKSKNSSTAYHGGDWALGPTDPKVVKAESKSGDPVAVLRERAGRLLRR</sequence>
<organism evidence="1 2">
    <name type="scientific">Actinospica durhamensis</name>
    <dbReference type="NCBI Taxonomy" id="1508375"/>
    <lineage>
        <taxon>Bacteria</taxon>
        <taxon>Bacillati</taxon>
        <taxon>Actinomycetota</taxon>
        <taxon>Actinomycetes</taxon>
        <taxon>Catenulisporales</taxon>
        <taxon>Actinospicaceae</taxon>
        <taxon>Actinospica</taxon>
    </lineage>
</organism>
<dbReference type="EMBL" id="JAGSOG010000048">
    <property type="protein sequence ID" value="MBR7834122.1"/>
    <property type="molecule type" value="Genomic_DNA"/>
</dbReference>
<name>A0A941ELZ6_9ACTN</name>
<evidence type="ECO:0000313" key="1">
    <source>
        <dbReference type="EMBL" id="MBR7834122.1"/>
    </source>
</evidence>
<dbReference type="Proteomes" id="UP000675781">
    <property type="component" value="Unassembled WGS sequence"/>
</dbReference>
<reference evidence="1" key="1">
    <citation type="submission" date="2021-04" db="EMBL/GenBank/DDBJ databases">
        <title>Genome based classification of Actinospica acidithermotolerans sp. nov., an actinobacterium isolated from an Indonesian hot spring.</title>
        <authorList>
            <person name="Kusuma A.B."/>
            <person name="Putra K.E."/>
            <person name="Nafisah S."/>
            <person name="Loh J."/>
            <person name="Nouioui I."/>
            <person name="Goodfellow M."/>
        </authorList>
    </citation>
    <scope>NUCLEOTIDE SEQUENCE</scope>
    <source>
        <strain evidence="1">CSCA 57</strain>
    </source>
</reference>
<protein>
    <submittedName>
        <fullName evidence="1">Uncharacterized protein</fullName>
    </submittedName>
</protein>
<keyword evidence="2" id="KW-1185">Reference proteome</keyword>
<comment type="caution">
    <text evidence="1">The sequence shown here is derived from an EMBL/GenBank/DDBJ whole genome shotgun (WGS) entry which is preliminary data.</text>
</comment>
<evidence type="ECO:0000313" key="2">
    <source>
        <dbReference type="Proteomes" id="UP000675781"/>
    </source>
</evidence>
<dbReference type="RefSeq" id="WP_212528641.1">
    <property type="nucleotide sequence ID" value="NZ_JAGSOG010000048.1"/>
</dbReference>
<gene>
    <name evidence="1" type="ORF">KDL01_12670</name>
</gene>